<feature type="domain" description="Protein arginine N-methyltransferase" evidence="15">
    <location>
        <begin position="347"/>
        <end position="436"/>
    </location>
</feature>
<keyword evidence="8" id="KW-0863">Zinc-finger</keyword>
<dbReference type="RefSeq" id="XP_001732855.1">
    <property type="nucleotide sequence ID" value="XM_001732803.1"/>
</dbReference>
<dbReference type="KEGG" id="mgl:MGL_0630"/>
<dbReference type="GeneID" id="5857161"/>
<evidence type="ECO:0000256" key="10">
    <source>
        <dbReference type="ARBA" id="ARBA00047384"/>
    </source>
</evidence>
<dbReference type="VEuPathDB" id="FungiDB:MGL_0630"/>
<dbReference type="SUPFAM" id="SSF53335">
    <property type="entry name" value="S-adenosyl-L-methionine-dependent methyltransferases"/>
    <property type="match status" value="1"/>
</dbReference>
<accession>A8PR87</accession>
<comment type="subcellular location">
    <subcellularLocation>
        <location evidence="1">Cytoplasm</location>
        <location evidence="1">Cytosol</location>
    </subcellularLocation>
</comment>
<keyword evidence="3" id="KW-0963">Cytoplasm</keyword>
<dbReference type="GO" id="GO:0008270">
    <property type="term" value="F:zinc ion binding"/>
    <property type="evidence" value="ECO:0007669"/>
    <property type="project" value="UniProtKB-KW"/>
</dbReference>
<dbReference type="InParanoid" id="A8PR87"/>
<evidence type="ECO:0000256" key="4">
    <source>
        <dbReference type="ARBA" id="ARBA00022603"/>
    </source>
</evidence>
<dbReference type="OrthoDB" id="7848332at2759"/>
<keyword evidence="9" id="KW-0862">Zinc</keyword>
<feature type="compositionally biased region" description="Basic and acidic residues" evidence="13">
    <location>
        <begin position="1"/>
        <end position="12"/>
    </location>
</feature>
<dbReference type="InterPro" id="IPR036236">
    <property type="entry name" value="Znf_C2H2_sf"/>
</dbReference>
<evidence type="ECO:0000256" key="3">
    <source>
        <dbReference type="ARBA" id="ARBA00022490"/>
    </source>
</evidence>
<organism evidence="16 17">
    <name type="scientific">Malassezia globosa (strain ATCC MYA-4612 / CBS 7966)</name>
    <name type="common">Dandruff-associated fungus</name>
    <dbReference type="NCBI Taxonomy" id="425265"/>
    <lineage>
        <taxon>Eukaryota</taxon>
        <taxon>Fungi</taxon>
        <taxon>Dikarya</taxon>
        <taxon>Basidiomycota</taxon>
        <taxon>Ustilaginomycotina</taxon>
        <taxon>Malasseziomycetes</taxon>
        <taxon>Malasseziales</taxon>
        <taxon>Malasseziaceae</taxon>
        <taxon>Malassezia</taxon>
    </lineage>
</organism>
<evidence type="ECO:0000256" key="5">
    <source>
        <dbReference type="ARBA" id="ARBA00022679"/>
    </source>
</evidence>
<comment type="catalytic activity">
    <reaction evidence="11">
        <text>L-arginyl-[protein] + S-adenosyl-L-methionine = N(omega)-methyl-L-arginyl-[protein] + S-adenosyl-L-homocysteine + H(+)</text>
        <dbReference type="Rhea" id="RHEA:48100"/>
        <dbReference type="Rhea" id="RHEA-COMP:10532"/>
        <dbReference type="Rhea" id="RHEA-COMP:11990"/>
        <dbReference type="ChEBI" id="CHEBI:15378"/>
        <dbReference type="ChEBI" id="CHEBI:29965"/>
        <dbReference type="ChEBI" id="CHEBI:57856"/>
        <dbReference type="ChEBI" id="CHEBI:59789"/>
        <dbReference type="ChEBI" id="CHEBI:65280"/>
    </reaction>
    <physiologicalReaction direction="left-to-right" evidence="11">
        <dbReference type="Rhea" id="RHEA:48101"/>
    </physiologicalReaction>
</comment>
<feature type="compositionally biased region" description="Acidic residues" evidence="13">
    <location>
        <begin position="13"/>
        <end position="28"/>
    </location>
</feature>
<keyword evidence="5 12" id="KW-0808">Transferase</keyword>
<dbReference type="FunFam" id="3.40.50.150:FF:000003">
    <property type="entry name" value="Blast:Protein arginine N-methyltransferase 1"/>
    <property type="match status" value="1"/>
</dbReference>
<dbReference type="InterPro" id="IPR049482">
    <property type="entry name" value="ANM3-like_C2H2_Zf"/>
</dbReference>
<evidence type="ECO:0000256" key="6">
    <source>
        <dbReference type="ARBA" id="ARBA00022691"/>
    </source>
</evidence>
<evidence type="ECO:0000256" key="2">
    <source>
        <dbReference type="ARBA" id="ARBA00011925"/>
    </source>
</evidence>
<dbReference type="PROSITE" id="PS51678">
    <property type="entry name" value="SAM_MT_PRMT"/>
    <property type="match status" value="1"/>
</dbReference>
<dbReference type="InterPro" id="IPR025799">
    <property type="entry name" value="Arg_MeTrfase"/>
</dbReference>
<reference evidence="16 17" key="1">
    <citation type="journal article" date="2007" name="Proc. Natl. Acad. Sci. U.S.A.">
        <title>Dandruff-associated Malassezia genomes reveal convergent and divergent virulence traits shared with plant and human fungal pathogens.</title>
        <authorList>
            <person name="Xu J."/>
            <person name="Saunders C.W."/>
            <person name="Hu P."/>
            <person name="Grant R.A."/>
            <person name="Boekhout T."/>
            <person name="Kuramae E.E."/>
            <person name="Kronstad J.W."/>
            <person name="Deangelis Y.M."/>
            <person name="Reeder N.L."/>
            <person name="Johnstone K.R."/>
            <person name="Leland M."/>
            <person name="Fieno A.M."/>
            <person name="Begley W.M."/>
            <person name="Sun Y."/>
            <person name="Lacey M.P."/>
            <person name="Chaudhary T."/>
            <person name="Keough T."/>
            <person name="Chu L."/>
            <person name="Sears R."/>
            <person name="Yuan B."/>
            <person name="Dawson T.L.Jr."/>
        </authorList>
    </citation>
    <scope>NUCLEOTIDE SEQUENCE [LARGE SCALE GENOMIC DNA]</scope>
    <source>
        <strain evidence="17">ATCC MYA-4612 / CBS 7966</strain>
    </source>
</reference>
<dbReference type="PANTHER" id="PTHR11006:SF53">
    <property type="entry name" value="PROTEIN ARGININE N-METHYLTRANSFERASE 3"/>
    <property type="match status" value="1"/>
</dbReference>
<comment type="catalytic activity">
    <reaction evidence="10">
        <text>L-arginyl-[protein] + 2 S-adenosyl-L-methionine = N(omega),N(omega)-dimethyl-L-arginyl-[protein] + 2 S-adenosyl-L-homocysteine + 2 H(+)</text>
        <dbReference type="Rhea" id="RHEA:48096"/>
        <dbReference type="Rhea" id="RHEA-COMP:10532"/>
        <dbReference type="Rhea" id="RHEA-COMP:11991"/>
        <dbReference type="ChEBI" id="CHEBI:15378"/>
        <dbReference type="ChEBI" id="CHEBI:29965"/>
        <dbReference type="ChEBI" id="CHEBI:57856"/>
        <dbReference type="ChEBI" id="CHEBI:59789"/>
        <dbReference type="ChEBI" id="CHEBI:61897"/>
        <dbReference type="EC" id="2.1.1.319"/>
    </reaction>
    <physiologicalReaction direction="left-to-right" evidence="10">
        <dbReference type="Rhea" id="RHEA:48097"/>
    </physiologicalReaction>
</comment>
<dbReference type="EC" id="2.1.1.319" evidence="2"/>
<dbReference type="PANTHER" id="PTHR11006">
    <property type="entry name" value="PROTEIN ARGININE N-METHYLTRANSFERASE"/>
    <property type="match status" value="1"/>
</dbReference>
<dbReference type="Gene3D" id="2.70.160.11">
    <property type="entry name" value="Hnrnp arginine n-methyltransferase1"/>
    <property type="match status" value="1"/>
</dbReference>
<dbReference type="GO" id="GO:0005829">
    <property type="term" value="C:cytosol"/>
    <property type="evidence" value="ECO:0007669"/>
    <property type="project" value="UniProtKB-SubCell"/>
</dbReference>
<dbReference type="SUPFAM" id="SSF57667">
    <property type="entry name" value="beta-beta-alpha zinc fingers"/>
    <property type="match status" value="1"/>
</dbReference>
<dbReference type="GO" id="GO:0042054">
    <property type="term" value="F:histone methyltransferase activity"/>
    <property type="evidence" value="ECO:0007669"/>
    <property type="project" value="TreeGrafter"/>
</dbReference>
<dbReference type="GO" id="GO:0032259">
    <property type="term" value="P:methylation"/>
    <property type="evidence" value="ECO:0007669"/>
    <property type="project" value="UniProtKB-KW"/>
</dbReference>
<evidence type="ECO:0000313" key="16">
    <source>
        <dbReference type="EMBL" id="EDP45641.1"/>
    </source>
</evidence>
<name>A8PR87_MALGO</name>
<dbReference type="InterPro" id="IPR029063">
    <property type="entry name" value="SAM-dependent_MTases_sf"/>
</dbReference>
<feature type="domain" description="Protein arginine N-methyltransferase" evidence="15">
    <location>
        <begin position="477"/>
        <end position="537"/>
    </location>
</feature>
<feature type="region of interest" description="Disordered" evidence="13">
    <location>
        <begin position="1"/>
        <end position="29"/>
    </location>
</feature>
<evidence type="ECO:0000256" key="13">
    <source>
        <dbReference type="SAM" id="MobiDB-lite"/>
    </source>
</evidence>
<feature type="domain" description="Protein arginine N-methyltransferase 3-like C2H2 zinc finger" evidence="14">
    <location>
        <begin position="64"/>
        <end position="108"/>
    </location>
</feature>
<evidence type="ECO:0000256" key="11">
    <source>
        <dbReference type="ARBA" id="ARBA00049303"/>
    </source>
</evidence>
<sequence>MDVAREQEADREIWDEEDNTFDGWDDEGAVPTRALFPGDEDRTFSSADEALEHAKSQGCDLRALVKRLQLDSWQLIRLINYIRRPTTSPRPTPESIMSLTGHEAFLTDDGEMQPVPGYEQDGLLQLDLTEETERMDPNVELAMLRAAYDELRHQYAERLGITAATAQASARASVPVPAASPVDAHYFESYAGQDIHQTMIGDTVRTLSYAKFLLSPENAHLIQGKTIMDVGCGSGILSLFCARAGAKHVLAIDASDVADRASANVEENGFGHVVRVFKGKIEALDDDLRAWAGQVDLLVSEWMGYFLLYESMLPSVLYARDRYLRREGILAPSHCRMLLAAATDCSALCERTRFWRNVYGFRMPSMTRGLTSDAATEDVEKEAIVSDAATIYDLPLETLPAEQPEFAAPFSLTIQKSCTVHGFVSWFDTWFTPAPRVPTSELPPVTTAPVQERDVFGLDMQGSQVVPAVLTTSCPGETVSFTTSPFGKPTHWKQTIFLLKTPIEVDAGSCLQGEIHVYASKSNARELDVDIHYAVDEHKRPAGEKRVSTRMMQAYCVR</sequence>
<dbReference type="OMA" id="DIHEIMI"/>
<keyword evidence="6 12" id="KW-0949">S-adenosyl-L-methionine</keyword>
<evidence type="ECO:0000256" key="8">
    <source>
        <dbReference type="ARBA" id="ARBA00022771"/>
    </source>
</evidence>
<dbReference type="EMBL" id="AAYY01000001">
    <property type="protein sequence ID" value="EDP45641.1"/>
    <property type="molecule type" value="Genomic_DNA"/>
</dbReference>
<dbReference type="Pfam" id="PF22528">
    <property type="entry name" value="PRMT_C"/>
    <property type="match status" value="2"/>
</dbReference>
<evidence type="ECO:0000259" key="14">
    <source>
        <dbReference type="Pfam" id="PF21137"/>
    </source>
</evidence>
<evidence type="ECO:0000256" key="9">
    <source>
        <dbReference type="ARBA" id="ARBA00022833"/>
    </source>
</evidence>
<keyword evidence="17" id="KW-1185">Reference proteome</keyword>
<dbReference type="Pfam" id="PF21137">
    <property type="entry name" value="ANM3_C2H2_Zf"/>
    <property type="match status" value="1"/>
</dbReference>
<dbReference type="Proteomes" id="UP000008837">
    <property type="component" value="Unassembled WGS sequence"/>
</dbReference>
<dbReference type="GO" id="GO:0005634">
    <property type="term" value="C:nucleus"/>
    <property type="evidence" value="ECO:0007669"/>
    <property type="project" value="TreeGrafter"/>
</dbReference>
<proteinExistence type="predicted"/>
<keyword evidence="7" id="KW-0479">Metal-binding</keyword>
<dbReference type="Pfam" id="PF06325">
    <property type="entry name" value="PrmA"/>
    <property type="match status" value="1"/>
</dbReference>
<keyword evidence="4 12" id="KW-0489">Methyltransferase</keyword>
<gene>
    <name evidence="16" type="ORF">MGL_0630</name>
</gene>
<evidence type="ECO:0000259" key="15">
    <source>
        <dbReference type="Pfam" id="PF22528"/>
    </source>
</evidence>
<dbReference type="CDD" id="cd02440">
    <property type="entry name" value="AdoMet_MTases"/>
    <property type="match status" value="1"/>
</dbReference>
<evidence type="ECO:0000256" key="7">
    <source>
        <dbReference type="ARBA" id="ARBA00022723"/>
    </source>
</evidence>
<comment type="caution">
    <text evidence="16">The sequence shown here is derived from an EMBL/GenBank/DDBJ whole genome shotgun (WGS) entry which is preliminary data.</text>
</comment>
<evidence type="ECO:0000313" key="17">
    <source>
        <dbReference type="Proteomes" id="UP000008837"/>
    </source>
</evidence>
<dbReference type="Gene3D" id="3.40.50.150">
    <property type="entry name" value="Vaccinia Virus protein VP39"/>
    <property type="match status" value="1"/>
</dbReference>
<dbReference type="GO" id="GO:0035242">
    <property type="term" value="F:protein-arginine omega-N asymmetric methyltransferase activity"/>
    <property type="evidence" value="ECO:0007669"/>
    <property type="project" value="UniProtKB-EC"/>
</dbReference>
<dbReference type="AlphaFoldDB" id="A8PR87"/>
<evidence type="ECO:0000256" key="1">
    <source>
        <dbReference type="ARBA" id="ARBA00004514"/>
    </source>
</evidence>
<dbReference type="STRING" id="425265.A8PR87"/>
<evidence type="ECO:0000256" key="12">
    <source>
        <dbReference type="PROSITE-ProRule" id="PRU01015"/>
    </source>
</evidence>
<protein>
    <recommendedName>
        <fullName evidence="2">type I protein arginine methyltransferase</fullName>
        <ecNumber evidence="2">2.1.1.319</ecNumber>
    </recommendedName>
</protein>
<dbReference type="InterPro" id="IPR055135">
    <property type="entry name" value="PRMT_dom"/>
</dbReference>